<dbReference type="InterPro" id="IPR051081">
    <property type="entry name" value="HTH_MetalResp_TranReg"/>
</dbReference>
<proteinExistence type="predicted"/>
<keyword evidence="2" id="KW-0238">DNA-binding</keyword>
<keyword evidence="6" id="KW-1185">Reference proteome</keyword>
<dbReference type="Gene3D" id="1.10.10.10">
    <property type="entry name" value="Winged helix-like DNA-binding domain superfamily/Winged helix DNA-binding domain"/>
    <property type="match status" value="1"/>
</dbReference>
<gene>
    <name evidence="5" type="ORF">H6D15_00875</name>
</gene>
<evidence type="ECO:0000256" key="1">
    <source>
        <dbReference type="ARBA" id="ARBA00023015"/>
    </source>
</evidence>
<evidence type="ECO:0000313" key="6">
    <source>
        <dbReference type="Proteomes" id="UP000698924"/>
    </source>
</evidence>
<dbReference type="SMART" id="SM00418">
    <property type="entry name" value="HTH_ARSR"/>
    <property type="match status" value="1"/>
</dbReference>
<reference evidence="5 6" key="1">
    <citation type="journal article" date="2021" name="Sci. Rep.">
        <title>The distribution of antibiotic resistance genes in chicken gut microbiota commensals.</title>
        <authorList>
            <person name="Juricova H."/>
            <person name="Matiasovicova J."/>
            <person name="Kubasova T."/>
            <person name="Cejkova D."/>
            <person name="Rychlik I."/>
        </authorList>
    </citation>
    <scope>NUCLEOTIDE SEQUENCE [LARGE SCALE GENOMIC DNA]</scope>
    <source>
        <strain evidence="5 6">An421</strain>
    </source>
</reference>
<protein>
    <submittedName>
        <fullName evidence="5">Winged helix-turn-helix transcriptional regulator</fullName>
    </submittedName>
</protein>
<dbReference type="InterPro" id="IPR011991">
    <property type="entry name" value="ArsR-like_HTH"/>
</dbReference>
<dbReference type="Pfam" id="PF12840">
    <property type="entry name" value="HTH_20"/>
    <property type="match status" value="1"/>
</dbReference>
<dbReference type="PROSITE" id="PS50987">
    <property type="entry name" value="HTH_ARSR_2"/>
    <property type="match status" value="1"/>
</dbReference>
<dbReference type="InterPro" id="IPR036390">
    <property type="entry name" value="WH_DNA-bd_sf"/>
</dbReference>
<dbReference type="InterPro" id="IPR001845">
    <property type="entry name" value="HTH_ArsR_DNA-bd_dom"/>
</dbReference>
<evidence type="ECO:0000259" key="4">
    <source>
        <dbReference type="PROSITE" id="PS50987"/>
    </source>
</evidence>
<sequence>MNKKYSEEQERMARFAKAMGHPARMTILQFLLAQESCYFGDIHEELPIAKATVSQHLKELKDAGLIQGEIEAPKVRYCINKENWELARRMFADFFGQAVCKKGSCCG</sequence>
<dbReference type="PRINTS" id="PR00778">
    <property type="entry name" value="HTHARSR"/>
</dbReference>
<dbReference type="NCBIfam" id="NF033788">
    <property type="entry name" value="HTH_metalloreg"/>
    <property type="match status" value="1"/>
</dbReference>
<dbReference type="EMBL" id="JACJMO010000001">
    <property type="protein sequence ID" value="MBM6856166.1"/>
    <property type="molecule type" value="Genomic_DNA"/>
</dbReference>
<dbReference type="PANTHER" id="PTHR33154">
    <property type="entry name" value="TRANSCRIPTIONAL REGULATOR, ARSR FAMILY"/>
    <property type="match status" value="1"/>
</dbReference>
<dbReference type="GO" id="GO:0003677">
    <property type="term" value="F:DNA binding"/>
    <property type="evidence" value="ECO:0007669"/>
    <property type="project" value="UniProtKB-KW"/>
</dbReference>
<dbReference type="GO" id="GO:0003700">
    <property type="term" value="F:DNA-binding transcription factor activity"/>
    <property type="evidence" value="ECO:0007669"/>
    <property type="project" value="InterPro"/>
</dbReference>
<evidence type="ECO:0000313" key="5">
    <source>
        <dbReference type="EMBL" id="MBM6856166.1"/>
    </source>
</evidence>
<dbReference type="Proteomes" id="UP000698924">
    <property type="component" value="Unassembled WGS sequence"/>
</dbReference>
<evidence type="ECO:0000256" key="2">
    <source>
        <dbReference type="ARBA" id="ARBA00023125"/>
    </source>
</evidence>
<dbReference type="AlphaFoldDB" id="A0AA40ZQL9"/>
<keyword evidence="1" id="KW-0805">Transcription regulation</keyword>
<dbReference type="PANTHER" id="PTHR33154:SF15">
    <property type="entry name" value="REGULATORY PROTEIN ARSR"/>
    <property type="match status" value="1"/>
</dbReference>
<dbReference type="RefSeq" id="WP_204970768.1">
    <property type="nucleotide sequence ID" value="NZ_JAAZTS010000001.1"/>
</dbReference>
<dbReference type="CDD" id="cd00090">
    <property type="entry name" value="HTH_ARSR"/>
    <property type="match status" value="1"/>
</dbReference>
<feature type="domain" description="HTH arsR-type" evidence="4">
    <location>
        <begin position="4"/>
        <end position="99"/>
    </location>
</feature>
<name>A0AA40ZQL9_9BACT</name>
<keyword evidence="3" id="KW-0804">Transcription</keyword>
<accession>A0AA40ZQL9</accession>
<organism evidence="5 6">
    <name type="scientific">Caecibacteroides pullorum</name>
    <dbReference type="NCBI Taxonomy" id="2725562"/>
    <lineage>
        <taxon>Bacteria</taxon>
        <taxon>Pseudomonadati</taxon>
        <taxon>Bacteroidota</taxon>
        <taxon>Bacteroidia</taxon>
        <taxon>Bacteroidales</taxon>
        <taxon>Bacteroidaceae</taxon>
        <taxon>Caecibacteroides</taxon>
    </lineage>
</organism>
<dbReference type="SUPFAM" id="SSF46785">
    <property type="entry name" value="Winged helix' DNA-binding domain"/>
    <property type="match status" value="1"/>
</dbReference>
<comment type="caution">
    <text evidence="5">The sequence shown here is derived from an EMBL/GenBank/DDBJ whole genome shotgun (WGS) entry which is preliminary data.</text>
</comment>
<dbReference type="FunFam" id="1.10.10.10:FF:000997">
    <property type="entry name" value="Transcriptional regulator, ArsR family"/>
    <property type="match status" value="1"/>
</dbReference>
<evidence type="ECO:0000256" key="3">
    <source>
        <dbReference type="ARBA" id="ARBA00023163"/>
    </source>
</evidence>
<dbReference type="InterPro" id="IPR036388">
    <property type="entry name" value="WH-like_DNA-bd_sf"/>
</dbReference>